<name>A0A9W8XJE3_9PLEO</name>
<feature type="region of interest" description="Disordered" evidence="1">
    <location>
        <begin position="33"/>
        <end position="77"/>
    </location>
</feature>
<dbReference type="RefSeq" id="XP_056070333.1">
    <property type="nucleotide sequence ID" value="XM_056216086.1"/>
</dbReference>
<evidence type="ECO:0000313" key="3">
    <source>
        <dbReference type="Proteomes" id="UP001140513"/>
    </source>
</evidence>
<dbReference type="EMBL" id="JAPEUX010000005">
    <property type="protein sequence ID" value="KAJ4351977.1"/>
    <property type="molecule type" value="Genomic_DNA"/>
</dbReference>
<protein>
    <submittedName>
        <fullName evidence="2">Uncharacterized protein</fullName>
    </submittedName>
</protein>
<evidence type="ECO:0000313" key="2">
    <source>
        <dbReference type="EMBL" id="KAJ4351977.1"/>
    </source>
</evidence>
<dbReference type="GeneID" id="80910852"/>
<dbReference type="Proteomes" id="UP001140513">
    <property type="component" value="Unassembled WGS sequence"/>
</dbReference>
<reference evidence="2" key="1">
    <citation type="submission" date="2022-10" db="EMBL/GenBank/DDBJ databases">
        <title>Tapping the CABI collections for fungal endophytes: first genome assemblies for Collariella, Neodidymelliopsis, Ascochyta clinopodiicola, Didymella pomorum, Didymosphaeria variabile, Neocosmospora piperis and Neocucurbitaria cava.</title>
        <authorList>
            <person name="Hill R."/>
        </authorList>
    </citation>
    <scope>NUCLEOTIDE SEQUENCE</scope>
    <source>
        <strain evidence="2">IMI 356815</strain>
    </source>
</reference>
<accession>A0A9W8XJE3</accession>
<organism evidence="2 3">
    <name type="scientific">Didymosphaeria variabile</name>
    <dbReference type="NCBI Taxonomy" id="1932322"/>
    <lineage>
        <taxon>Eukaryota</taxon>
        <taxon>Fungi</taxon>
        <taxon>Dikarya</taxon>
        <taxon>Ascomycota</taxon>
        <taxon>Pezizomycotina</taxon>
        <taxon>Dothideomycetes</taxon>
        <taxon>Pleosporomycetidae</taxon>
        <taxon>Pleosporales</taxon>
        <taxon>Massarineae</taxon>
        <taxon>Didymosphaeriaceae</taxon>
        <taxon>Didymosphaeria</taxon>
    </lineage>
</organism>
<feature type="compositionally biased region" description="Acidic residues" evidence="1">
    <location>
        <begin position="35"/>
        <end position="68"/>
    </location>
</feature>
<comment type="caution">
    <text evidence="2">The sequence shown here is derived from an EMBL/GenBank/DDBJ whole genome shotgun (WGS) entry which is preliminary data.</text>
</comment>
<dbReference type="AlphaFoldDB" id="A0A9W8XJE3"/>
<keyword evidence="3" id="KW-1185">Reference proteome</keyword>
<sequence length="77" mass="8636">MSEEGGRSSRRSGGLTRIPGLVWRGDFSKVVREDASDDLDDDDLDDVPESCEDLEDDLEYDETSDTIDDERPAEARL</sequence>
<proteinExistence type="predicted"/>
<gene>
    <name evidence="2" type="ORF">N0V89_007322</name>
</gene>
<evidence type="ECO:0000256" key="1">
    <source>
        <dbReference type="SAM" id="MobiDB-lite"/>
    </source>
</evidence>